<dbReference type="InterPro" id="IPR036864">
    <property type="entry name" value="Zn2-C6_fun-type_DNA-bd_sf"/>
</dbReference>
<keyword evidence="5" id="KW-0539">Nucleus</keyword>
<organism evidence="8 9">
    <name type="scientific">Phialocephala subalpina</name>
    <dbReference type="NCBI Taxonomy" id="576137"/>
    <lineage>
        <taxon>Eukaryota</taxon>
        <taxon>Fungi</taxon>
        <taxon>Dikarya</taxon>
        <taxon>Ascomycota</taxon>
        <taxon>Pezizomycotina</taxon>
        <taxon>Leotiomycetes</taxon>
        <taxon>Helotiales</taxon>
        <taxon>Mollisiaceae</taxon>
        <taxon>Phialocephala</taxon>
        <taxon>Phialocephala fortinii species complex</taxon>
    </lineage>
</organism>
<dbReference type="OrthoDB" id="3429912at2759"/>
<dbReference type="SMART" id="SM00066">
    <property type="entry name" value="GAL4"/>
    <property type="match status" value="1"/>
</dbReference>
<dbReference type="CDD" id="cd12148">
    <property type="entry name" value="fungal_TF_MHR"/>
    <property type="match status" value="1"/>
</dbReference>
<reference evidence="8 9" key="1">
    <citation type="submission" date="2016-03" db="EMBL/GenBank/DDBJ databases">
        <authorList>
            <person name="Ploux O."/>
        </authorList>
    </citation>
    <scope>NUCLEOTIDE SEQUENCE [LARGE SCALE GENOMIC DNA]</scope>
    <source>
        <strain evidence="8 9">UAMH 11012</strain>
    </source>
</reference>
<keyword evidence="4" id="KW-0804">Transcription</keyword>
<dbReference type="PROSITE" id="PS00463">
    <property type="entry name" value="ZN2_CY6_FUNGAL_1"/>
    <property type="match status" value="1"/>
</dbReference>
<dbReference type="PANTHER" id="PTHR31845">
    <property type="entry name" value="FINGER DOMAIN PROTEIN, PUTATIVE-RELATED"/>
    <property type="match status" value="1"/>
</dbReference>
<dbReference type="AlphaFoldDB" id="A0A1L7WEV3"/>
<name>A0A1L7WEV3_9HELO</name>
<sequence>MEDRSPSSSNTAERGGESQKQAACLNCRKSKTRCLRNPEDLKCKKCSQSQAECVIPDYRVGRKKGIKNKRDGLEKAVYRIEQAIKKSRTQSTQSEEDRNTFHLQNLLNEAQGLLPQKPSAFQAESSRIGIDLSSQQQLPRGNGQVVSDTIRDGSSEEQFAVDDAENPLQLLARASDLSAPTAQASYASNTVMQQRPSRAASDQDRELQNFFGPFRPSLDVGPDIDPIDMGLVTEEEAAALFAYFYENLSHTRWGLDTLLHTPEFVRKQSCFLFTSIMAASALFIPTAAAISKRLSTHCKHLAQSLMISGHRSPEIVLGFMVNVPWMAPGRHWSDDGTCSYMGAALTIAIDISLNKLIVPSPSPSLAGIHERRPPSDYITARKALDLDGFHEVDPMSDFGRRLLRRRERIWLALFVLDRGVCLARGRGFTVPLTPIIEHCDNWHQSDIADIWDGSMVSSAMLRRDLETLISDVKKTCDGNGPRAMNGHGIAQSIQHMIDGFFTNWYSTWAFATGGMKDNSIPPYVEILVTHGRLSIYSSVINHPTASVEVKRFFRAAGLSSALNVMRAAVQGENRLKSMPNNTAIMISFAACFAFYLSTMGSTGNMSLAPSIRRLIEECAAVLERIGSNPPHRNGTSALYGRHLREVVGTSPSRSDVSSQPRQNQTSFPSHQNVPIQPQMQAYQGPANFAPMQMSELLQFSAMSDDQINEAINNAGEELEMYLPNFQMDDKTGLDWLDWFNMDVNMNG</sequence>
<feature type="compositionally biased region" description="Polar residues" evidence="6">
    <location>
        <begin position="1"/>
        <end position="12"/>
    </location>
</feature>
<evidence type="ECO:0000256" key="3">
    <source>
        <dbReference type="ARBA" id="ARBA00023125"/>
    </source>
</evidence>
<evidence type="ECO:0000256" key="6">
    <source>
        <dbReference type="SAM" id="MobiDB-lite"/>
    </source>
</evidence>
<keyword evidence="3" id="KW-0238">DNA-binding</keyword>
<dbReference type="Pfam" id="PF00172">
    <property type="entry name" value="Zn_clus"/>
    <property type="match status" value="1"/>
</dbReference>
<evidence type="ECO:0000313" key="9">
    <source>
        <dbReference type="Proteomes" id="UP000184330"/>
    </source>
</evidence>
<feature type="region of interest" description="Disordered" evidence="6">
    <location>
        <begin position="1"/>
        <end position="22"/>
    </location>
</feature>
<dbReference type="SUPFAM" id="SSF57701">
    <property type="entry name" value="Zn2/Cys6 DNA-binding domain"/>
    <property type="match status" value="1"/>
</dbReference>
<accession>A0A1L7WEV3</accession>
<keyword evidence="2" id="KW-0805">Transcription regulation</keyword>
<dbReference type="InterPro" id="IPR001138">
    <property type="entry name" value="Zn2Cys6_DnaBD"/>
</dbReference>
<gene>
    <name evidence="8" type="ORF">PAC_01186</name>
</gene>
<dbReference type="EMBL" id="FJOG01000001">
    <property type="protein sequence ID" value="CZR51311.1"/>
    <property type="molecule type" value="Genomic_DNA"/>
</dbReference>
<dbReference type="GO" id="GO:0008270">
    <property type="term" value="F:zinc ion binding"/>
    <property type="evidence" value="ECO:0007669"/>
    <property type="project" value="InterPro"/>
</dbReference>
<keyword evidence="9" id="KW-1185">Reference proteome</keyword>
<proteinExistence type="predicted"/>
<dbReference type="Gene3D" id="4.10.240.10">
    <property type="entry name" value="Zn(2)-C6 fungal-type DNA-binding domain"/>
    <property type="match status" value="1"/>
</dbReference>
<evidence type="ECO:0000256" key="2">
    <source>
        <dbReference type="ARBA" id="ARBA00023015"/>
    </source>
</evidence>
<dbReference type="GO" id="GO:0000981">
    <property type="term" value="F:DNA-binding transcription factor activity, RNA polymerase II-specific"/>
    <property type="evidence" value="ECO:0007669"/>
    <property type="project" value="InterPro"/>
</dbReference>
<feature type="domain" description="Zn(2)-C6 fungal-type" evidence="7">
    <location>
        <begin position="23"/>
        <end position="55"/>
    </location>
</feature>
<evidence type="ECO:0000256" key="5">
    <source>
        <dbReference type="ARBA" id="ARBA00023242"/>
    </source>
</evidence>
<comment type="subcellular location">
    <subcellularLocation>
        <location evidence="1">Nucleus</location>
    </subcellularLocation>
</comment>
<evidence type="ECO:0000256" key="1">
    <source>
        <dbReference type="ARBA" id="ARBA00004123"/>
    </source>
</evidence>
<dbReference type="InterPro" id="IPR051089">
    <property type="entry name" value="prtT"/>
</dbReference>
<dbReference type="GO" id="GO:0005634">
    <property type="term" value="C:nucleus"/>
    <property type="evidence" value="ECO:0007669"/>
    <property type="project" value="UniProtKB-SubCell"/>
</dbReference>
<dbReference type="GO" id="GO:0000976">
    <property type="term" value="F:transcription cis-regulatory region binding"/>
    <property type="evidence" value="ECO:0007669"/>
    <property type="project" value="TreeGrafter"/>
</dbReference>
<dbReference type="Proteomes" id="UP000184330">
    <property type="component" value="Unassembled WGS sequence"/>
</dbReference>
<evidence type="ECO:0000256" key="4">
    <source>
        <dbReference type="ARBA" id="ARBA00023163"/>
    </source>
</evidence>
<dbReference type="CDD" id="cd00067">
    <property type="entry name" value="GAL4"/>
    <property type="match status" value="1"/>
</dbReference>
<dbReference type="PANTHER" id="PTHR31845:SF17">
    <property type="entry name" value="ZN(II)2CYS6 TRANSCRIPTION FACTOR (EUROFUNG)"/>
    <property type="match status" value="1"/>
</dbReference>
<evidence type="ECO:0000313" key="8">
    <source>
        <dbReference type="EMBL" id="CZR51311.1"/>
    </source>
</evidence>
<evidence type="ECO:0000259" key="7">
    <source>
        <dbReference type="PROSITE" id="PS50048"/>
    </source>
</evidence>
<dbReference type="STRING" id="576137.A0A1L7WEV3"/>
<protein>
    <recommendedName>
        <fullName evidence="7">Zn(2)-C6 fungal-type domain-containing protein</fullName>
    </recommendedName>
</protein>
<feature type="region of interest" description="Disordered" evidence="6">
    <location>
        <begin position="649"/>
        <end position="675"/>
    </location>
</feature>
<dbReference type="PROSITE" id="PS50048">
    <property type="entry name" value="ZN2_CY6_FUNGAL_2"/>
    <property type="match status" value="1"/>
</dbReference>